<dbReference type="Proteomes" id="UP001175000">
    <property type="component" value="Unassembled WGS sequence"/>
</dbReference>
<name>A0AA39WFF8_9PEZI</name>
<sequence length="221" mass="24235">MRPTNTAGKKSLENQCVAPGQASPCAGGGRRHPKWRSELGEGGGLLRAARLGVACAVCNACRSLRIQWDDRRRRIAHIVTRGSHAACACLDGCRCTRRSDDRKSKNPKQLRLKRTCLELWWSENIARLCEASCRLSHRVLILLMFVAPLLRAGRSEVGVEMGDGMRCGGAQSGQPGWPSEPPRGEQRNPHPRWAGAAGGWGGVWRSRTSRSVPTNCYALEV</sequence>
<gene>
    <name evidence="2" type="ORF">B0T14DRAFT_528450</name>
</gene>
<dbReference type="EMBL" id="JAULSU010000006">
    <property type="protein sequence ID" value="KAK0614399.1"/>
    <property type="molecule type" value="Genomic_DNA"/>
</dbReference>
<keyword evidence="3" id="KW-1185">Reference proteome</keyword>
<organism evidence="2 3">
    <name type="scientific">Immersiella caudata</name>
    <dbReference type="NCBI Taxonomy" id="314043"/>
    <lineage>
        <taxon>Eukaryota</taxon>
        <taxon>Fungi</taxon>
        <taxon>Dikarya</taxon>
        <taxon>Ascomycota</taxon>
        <taxon>Pezizomycotina</taxon>
        <taxon>Sordariomycetes</taxon>
        <taxon>Sordariomycetidae</taxon>
        <taxon>Sordariales</taxon>
        <taxon>Lasiosphaeriaceae</taxon>
        <taxon>Immersiella</taxon>
    </lineage>
</organism>
<dbReference type="AlphaFoldDB" id="A0AA39WFF8"/>
<comment type="caution">
    <text evidence="2">The sequence shown here is derived from an EMBL/GenBank/DDBJ whole genome shotgun (WGS) entry which is preliminary data.</text>
</comment>
<feature type="region of interest" description="Disordered" evidence="1">
    <location>
        <begin position="168"/>
        <end position="192"/>
    </location>
</feature>
<evidence type="ECO:0000313" key="3">
    <source>
        <dbReference type="Proteomes" id="UP001175000"/>
    </source>
</evidence>
<evidence type="ECO:0000313" key="2">
    <source>
        <dbReference type="EMBL" id="KAK0614399.1"/>
    </source>
</evidence>
<accession>A0AA39WFF8</accession>
<protein>
    <submittedName>
        <fullName evidence="2">Uncharacterized protein</fullName>
    </submittedName>
</protein>
<evidence type="ECO:0000256" key="1">
    <source>
        <dbReference type="SAM" id="MobiDB-lite"/>
    </source>
</evidence>
<reference evidence="2" key="1">
    <citation type="submission" date="2023-06" db="EMBL/GenBank/DDBJ databases">
        <title>Genome-scale phylogeny and comparative genomics of the fungal order Sordariales.</title>
        <authorList>
            <consortium name="Lawrence Berkeley National Laboratory"/>
            <person name="Hensen N."/>
            <person name="Bonometti L."/>
            <person name="Westerberg I."/>
            <person name="Brannstrom I.O."/>
            <person name="Guillou S."/>
            <person name="Cros-Aarteil S."/>
            <person name="Calhoun S."/>
            <person name="Haridas S."/>
            <person name="Kuo A."/>
            <person name="Mondo S."/>
            <person name="Pangilinan J."/>
            <person name="Riley R."/>
            <person name="Labutti K."/>
            <person name="Andreopoulos B."/>
            <person name="Lipzen A."/>
            <person name="Chen C."/>
            <person name="Yanf M."/>
            <person name="Daum C."/>
            <person name="Ng V."/>
            <person name="Clum A."/>
            <person name="Steindorff A."/>
            <person name="Ohm R."/>
            <person name="Martin F."/>
            <person name="Silar P."/>
            <person name="Natvig D."/>
            <person name="Lalanne C."/>
            <person name="Gautier V."/>
            <person name="Ament-Velasquez S.L."/>
            <person name="Kruys A."/>
            <person name="Hutchinson M.I."/>
            <person name="Powell A.J."/>
            <person name="Barry K."/>
            <person name="Miller A.N."/>
            <person name="Grigoriev I.V."/>
            <person name="Debuchy R."/>
            <person name="Gladieux P."/>
            <person name="Thoren M.H."/>
            <person name="Johannesson H."/>
        </authorList>
    </citation>
    <scope>NUCLEOTIDE SEQUENCE</scope>
    <source>
        <strain evidence="2">CBS 606.72</strain>
    </source>
</reference>
<proteinExistence type="predicted"/>